<organism evidence="2 3">
    <name type="scientific">Tritrichomonas musculus</name>
    <dbReference type="NCBI Taxonomy" id="1915356"/>
    <lineage>
        <taxon>Eukaryota</taxon>
        <taxon>Metamonada</taxon>
        <taxon>Parabasalia</taxon>
        <taxon>Tritrichomonadida</taxon>
        <taxon>Tritrichomonadidae</taxon>
        <taxon>Tritrichomonas</taxon>
    </lineage>
</organism>
<comment type="caution">
    <text evidence="2">The sequence shown here is derived from an EMBL/GenBank/DDBJ whole genome shotgun (WGS) entry which is preliminary data.</text>
</comment>
<dbReference type="SUPFAM" id="SSF48403">
    <property type="entry name" value="Ankyrin repeat"/>
    <property type="match status" value="1"/>
</dbReference>
<gene>
    <name evidence="1" type="ORF">M9Y10_018019</name>
    <name evidence="2" type="ORF">M9Y10_018332</name>
</gene>
<keyword evidence="3" id="KW-1185">Reference proteome</keyword>
<evidence type="ECO:0000313" key="3">
    <source>
        <dbReference type="Proteomes" id="UP001470230"/>
    </source>
</evidence>
<accession>A0ABR2HPV1</accession>
<evidence type="ECO:0000313" key="2">
    <source>
        <dbReference type="EMBL" id="KAK8850208.1"/>
    </source>
</evidence>
<name>A0ABR2HPV1_9EUKA</name>
<reference evidence="2 3" key="1">
    <citation type="submission" date="2024-04" db="EMBL/GenBank/DDBJ databases">
        <title>Tritrichomonas musculus Genome.</title>
        <authorList>
            <person name="Alves-Ferreira E."/>
            <person name="Grigg M."/>
            <person name="Lorenzi H."/>
            <person name="Galac M."/>
        </authorList>
    </citation>
    <scope>NUCLEOTIDE SEQUENCE [LARGE SCALE GENOMIC DNA]</scope>
    <source>
        <strain evidence="2 3">EAF2021</strain>
    </source>
</reference>
<protein>
    <recommendedName>
        <fullName evidence="4">DUF3447 domain-containing protein</fullName>
    </recommendedName>
</protein>
<dbReference type="EMBL" id="JAPFFF010000024">
    <property type="protein sequence ID" value="KAK8850208.1"/>
    <property type="molecule type" value="Genomic_DNA"/>
</dbReference>
<dbReference type="Proteomes" id="UP001470230">
    <property type="component" value="Unassembled WGS sequence"/>
</dbReference>
<dbReference type="InterPro" id="IPR036770">
    <property type="entry name" value="Ankyrin_rpt-contain_sf"/>
</dbReference>
<evidence type="ECO:0008006" key="4">
    <source>
        <dbReference type="Google" id="ProtNLM"/>
    </source>
</evidence>
<proteinExistence type="predicted"/>
<evidence type="ECO:0000313" key="1">
    <source>
        <dbReference type="EMBL" id="KAK8835161.1"/>
    </source>
</evidence>
<dbReference type="EMBL" id="JAPFFF010000223">
    <property type="protein sequence ID" value="KAK8835161.1"/>
    <property type="molecule type" value="Genomic_DNA"/>
</dbReference>
<sequence length="370" mass="44277">MEEIRENIIEFIENTEDDDINKDEIINIIKEENKHDIRLILRLMVKLYSNHLGIKVAPRIEDILINLKDQILEKFTNSEIFDIFKSNKRILLFLIEEKMLTFDKDIAFAITQGKYLTYNYPSYFLPELKPFSDSEFIRNYKNSKTKKKDDIWIQELNQEIEEDFYIKRKDGVNDSYVCNLIRDDKVEDFISYLTRTGQSCNSKIKYSIFETNPYLLKCHNVDFIMYAAFYGSFQIFQFITKQDVKLLESMIWYPAVHGGNPEIIHLLESMKIIPDKRKKDEKYRLYLTESIKCHQNQIANYIPDVLMERKCDPSFYTYYGIKYYNFGYIDTQNYEKFLVHFCTYDYYTLVNILLISLPCLKVNEACSDEI</sequence>